<accession>I5D685</accession>
<protein>
    <submittedName>
        <fullName evidence="1">Uncharacterized protein</fullName>
    </submittedName>
</protein>
<dbReference type="RefSeq" id="WP_004024060.1">
    <property type="nucleotide sequence ID" value="NZ_AJPR01000006.1"/>
</dbReference>
<dbReference type="AlphaFoldDB" id="I5D685"/>
<gene>
    <name evidence="1" type="ORF">MAGb_3030</name>
</gene>
<sequence>MRVNFEKETSDTKQEIRELLCLNLNLKENLRELHKKVFKLYSLYESDETHKRSKLMFNIRLALDKLLECLVLNKRVEQLTIKRSITTILGV</sequence>
<organism evidence="1 2">
    <name type="scientific">Mycoplasmopsis agalactiae 14628</name>
    <dbReference type="NCBI Taxonomy" id="1110504"/>
    <lineage>
        <taxon>Bacteria</taxon>
        <taxon>Bacillati</taxon>
        <taxon>Mycoplasmatota</taxon>
        <taxon>Mycoplasmoidales</taxon>
        <taxon>Metamycoplasmataceae</taxon>
        <taxon>Mycoplasmopsis</taxon>
    </lineage>
</organism>
<comment type="caution">
    <text evidence="1">The sequence shown here is derived from an EMBL/GenBank/DDBJ whole genome shotgun (WGS) entry which is preliminary data.</text>
</comment>
<name>I5D685_MYCAA</name>
<evidence type="ECO:0000313" key="1">
    <source>
        <dbReference type="EMBL" id="EIN15194.1"/>
    </source>
</evidence>
<proteinExistence type="predicted"/>
<dbReference type="STRING" id="1110504.MAGb_3030"/>
<dbReference type="Proteomes" id="UP000003181">
    <property type="component" value="Unassembled WGS sequence"/>
</dbReference>
<reference evidence="1 2" key="1">
    <citation type="journal article" date="2012" name="Appl. Environ. Microbiol.">
        <title>Emergence of Atypical Mycoplasma agalactiae Strains Harboring a New Prophage and Associated with an Alpine Wild Ungulate Mortality Episode.</title>
        <authorList>
            <person name="Tardy F."/>
            <person name="Baranowski E."/>
            <person name="Nouvel L.X."/>
            <person name="Mick V."/>
            <person name="Manso-Silvan L."/>
            <person name="Thiaucourt F."/>
            <person name="Thebault P."/>
            <person name="Breton M."/>
            <person name="Sirand-Pugnet P."/>
            <person name="Blanchard A."/>
            <person name="Garnier A."/>
            <person name="Gibert P."/>
            <person name="Game Y."/>
            <person name="Poumarat F."/>
            <person name="Citti C."/>
        </authorList>
    </citation>
    <scope>NUCLEOTIDE SEQUENCE [LARGE SCALE GENOMIC DNA]</scope>
    <source>
        <strain evidence="1 2">14628</strain>
    </source>
</reference>
<dbReference type="EMBL" id="AJPR01000006">
    <property type="protein sequence ID" value="EIN15194.1"/>
    <property type="molecule type" value="Genomic_DNA"/>
</dbReference>
<evidence type="ECO:0000313" key="2">
    <source>
        <dbReference type="Proteomes" id="UP000003181"/>
    </source>
</evidence>